<evidence type="ECO:0000313" key="4">
    <source>
        <dbReference type="EMBL" id="KAG0671687.1"/>
    </source>
</evidence>
<evidence type="ECO:0000256" key="1">
    <source>
        <dbReference type="ARBA" id="ARBA00005781"/>
    </source>
</evidence>
<evidence type="ECO:0000256" key="3">
    <source>
        <dbReference type="ARBA" id="ARBA00023274"/>
    </source>
</evidence>
<keyword evidence="3" id="KW-0687">Ribonucleoprotein</keyword>
<dbReference type="GO" id="GO:0003735">
    <property type="term" value="F:structural constituent of ribosome"/>
    <property type="evidence" value="ECO:0007669"/>
    <property type="project" value="InterPro"/>
</dbReference>
<protein>
    <recommendedName>
        <fullName evidence="6">54S ribosomal protein IMG1, mitochondrial</fullName>
    </recommendedName>
</protein>
<dbReference type="PANTHER" id="PTHR15680:SF9">
    <property type="entry name" value="LARGE RIBOSOMAL SUBUNIT PROTEIN BL19M"/>
    <property type="match status" value="1"/>
</dbReference>
<dbReference type="GO" id="GO:0006412">
    <property type="term" value="P:translation"/>
    <property type="evidence" value="ECO:0007669"/>
    <property type="project" value="InterPro"/>
</dbReference>
<dbReference type="InterPro" id="IPR001857">
    <property type="entry name" value="Ribosomal_bL19"/>
</dbReference>
<dbReference type="GO" id="GO:0005762">
    <property type="term" value="C:mitochondrial large ribosomal subunit"/>
    <property type="evidence" value="ECO:0007669"/>
    <property type="project" value="TreeGrafter"/>
</dbReference>
<comment type="caution">
    <text evidence="4">The sequence shown here is derived from an EMBL/GenBank/DDBJ whole genome shotgun (WGS) entry which is preliminary data.</text>
</comment>
<dbReference type="Gene3D" id="2.30.30.790">
    <property type="match status" value="1"/>
</dbReference>
<keyword evidence="2" id="KW-0689">Ribosomal protein</keyword>
<comment type="similarity">
    <text evidence="1">Belongs to the bacterial ribosomal protein bL19 family.</text>
</comment>
<accession>A0A9P6WF14</accession>
<dbReference type="OrthoDB" id="432645at2759"/>
<dbReference type="Pfam" id="PF01245">
    <property type="entry name" value="Ribosomal_L19"/>
    <property type="match status" value="1"/>
</dbReference>
<evidence type="ECO:0008006" key="6">
    <source>
        <dbReference type="Google" id="ProtNLM"/>
    </source>
</evidence>
<dbReference type="InterPro" id="IPR008991">
    <property type="entry name" value="Translation_prot_SH3-like_sf"/>
</dbReference>
<gene>
    <name evidence="4" type="ORF">C6P45_005293</name>
</gene>
<organism evidence="4 5">
    <name type="scientific">Maudiozyma exigua</name>
    <name type="common">Yeast</name>
    <name type="synonym">Kazachstania exigua</name>
    <dbReference type="NCBI Taxonomy" id="34358"/>
    <lineage>
        <taxon>Eukaryota</taxon>
        <taxon>Fungi</taxon>
        <taxon>Dikarya</taxon>
        <taxon>Ascomycota</taxon>
        <taxon>Saccharomycotina</taxon>
        <taxon>Saccharomycetes</taxon>
        <taxon>Saccharomycetales</taxon>
        <taxon>Saccharomycetaceae</taxon>
        <taxon>Maudiozyma</taxon>
    </lineage>
</organism>
<proteinExistence type="inferred from homology"/>
<evidence type="ECO:0000313" key="5">
    <source>
        <dbReference type="Proteomes" id="UP000750334"/>
    </source>
</evidence>
<dbReference type="EMBL" id="PUHR01000009">
    <property type="protein sequence ID" value="KAG0671687.1"/>
    <property type="molecule type" value="Genomic_DNA"/>
</dbReference>
<name>A0A9P6WF14_MAUEX</name>
<keyword evidence="5" id="KW-1185">Reference proteome</keyword>
<dbReference type="PANTHER" id="PTHR15680">
    <property type="entry name" value="RIBOSOMAL PROTEIN L19"/>
    <property type="match status" value="1"/>
</dbReference>
<dbReference type="Proteomes" id="UP000750334">
    <property type="component" value="Unassembled WGS sequence"/>
</dbReference>
<dbReference type="SUPFAM" id="SSF50104">
    <property type="entry name" value="Translation proteins SH3-like domain"/>
    <property type="match status" value="1"/>
</dbReference>
<evidence type="ECO:0000256" key="2">
    <source>
        <dbReference type="ARBA" id="ARBA00022980"/>
    </source>
</evidence>
<reference evidence="4 5" key="1">
    <citation type="submission" date="2020-11" db="EMBL/GenBank/DDBJ databases">
        <title>Kefir isolates.</title>
        <authorList>
            <person name="Marcisauskas S."/>
            <person name="Kim Y."/>
            <person name="Blasche S."/>
        </authorList>
    </citation>
    <scope>NUCLEOTIDE SEQUENCE [LARGE SCALE GENOMIC DNA]</scope>
    <source>
        <strain evidence="4 5">OG2</strain>
    </source>
</reference>
<sequence>MLKNVAFKACGHVKPFSSMSLVGQRVISTSKRFYQISTHQKKIIPVYPPVDKTPSIKNATLLKKLSDIDLNENLDTDGWRANLINKKDSKNCIKAGDIIRVVYNKEKCSYDNFVGYILSVDRKERIQDASVLLRNQISKVMVEVRIPIFSPLVERIDILKKADGSRKRNKHYYIRGTKLDVGNLESKLRKKK</sequence>
<dbReference type="InterPro" id="IPR038657">
    <property type="entry name" value="Ribosomal_bL19_sf"/>
</dbReference>
<dbReference type="AlphaFoldDB" id="A0A9P6WF14"/>